<evidence type="ECO:0000313" key="14">
    <source>
        <dbReference type="Proteomes" id="UP000031572"/>
    </source>
</evidence>
<keyword evidence="9" id="KW-0472">Membrane</keyword>
<dbReference type="GO" id="GO:0009279">
    <property type="term" value="C:cell outer membrane"/>
    <property type="evidence" value="ECO:0007669"/>
    <property type="project" value="UniProtKB-SubCell"/>
</dbReference>
<dbReference type="GO" id="GO:0015288">
    <property type="term" value="F:porin activity"/>
    <property type="evidence" value="ECO:0007669"/>
    <property type="project" value="UniProtKB-KW"/>
</dbReference>
<reference evidence="13 14" key="1">
    <citation type="submission" date="2014-12" db="EMBL/GenBank/DDBJ databases">
        <title>Denitrispirillum autotrophicum gen. nov., sp. nov., Denitrifying, Facultatively Autotrophic Bacteria Isolated from Rice Paddy Soil.</title>
        <authorList>
            <person name="Ishii S."/>
            <person name="Ashida N."/>
            <person name="Ohno H."/>
            <person name="Otsuka S."/>
            <person name="Yokota A."/>
            <person name="Senoo K."/>
        </authorList>
    </citation>
    <scope>NUCLEOTIDE SEQUENCE [LARGE SCALE GENOMIC DNA]</scope>
    <source>
        <strain evidence="13 14">TSA66</strain>
    </source>
</reference>
<feature type="domain" description="Porin" evidence="12">
    <location>
        <begin position="13"/>
        <end position="355"/>
    </location>
</feature>
<evidence type="ECO:0000256" key="1">
    <source>
        <dbReference type="ARBA" id="ARBA00004571"/>
    </source>
</evidence>
<protein>
    <recommendedName>
        <fullName evidence="12">Porin domain-containing protein</fullName>
    </recommendedName>
</protein>
<dbReference type="AlphaFoldDB" id="A0A0C1YJC3"/>
<dbReference type="Gene3D" id="2.40.160.10">
    <property type="entry name" value="Porin"/>
    <property type="match status" value="1"/>
</dbReference>
<sequence>MKKILLAGGFAIVGTQAAYAVDMQAGEWTVSVGGIVNAYYTAVNCSDDVVGGTALAGRALGCGGQGSRTTIGNGLLPNGLITSVKSKQGEYDVAGTIGIMAHTATDSAIAANSGVDVRQAFFSFGNADLGTLKLGRDYGIFGSGAILGDMTLLGAGAPVQATQRGRVALGHIGAGYSYLGTYGQIAYSSPTSAGFKVDAALVSPVSADAAGTGAGSTPQVQAQLSYSQDGLKTWFGAKTQKFNTSSLAGEYRMSGFEIGGSYTAGALGVLANVQTGKGLGILSEGDQGDIRTTDYLLQATYKTSDKLKLGASYGISRNKEDTTGLRSNSNITLGSYYALTKSVTLVGEIGQTRSKAVDGTTARMNGVSLGGILFF</sequence>
<keyword evidence="6 11" id="KW-0732">Signal</keyword>
<accession>A0A0C1YJC3</accession>
<evidence type="ECO:0000256" key="11">
    <source>
        <dbReference type="SAM" id="SignalP"/>
    </source>
</evidence>
<evidence type="ECO:0000256" key="8">
    <source>
        <dbReference type="ARBA" id="ARBA00023114"/>
    </source>
</evidence>
<feature type="chain" id="PRO_5002156341" description="Porin domain-containing protein" evidence="11">
    <location>
        <begin position="21"/>
        <end position="375"/>
    </location>
</feature>
<dbReference type="InterPro" id="IPR023614">
    <property type="entry name" value="Porin_dom_sf"/>
</dbReference>
<evidence type="ECO:0000256" key="2">
    <source>
        <dbReference type="ARBA" id="ARBA00011233"/>
    </source>
</evidence>
<keyword evidence="8" id="KW-0626">Porin</keyword>
<dbReference type="InterPro" id="IPR033900">
    <property type="entry name" value="Gram_neg_porin_domain"/>
</dbReference>
<dbReference type="OrthoDB" id="8735103at2"/>
<organism evidence="13 14">
    <name type="scientific">Noviherbaspirillum autotrophicum</name>
    <dbReference type="NCBI Taxonomy" id="709839"/>
    <lineage>
        <taxon>Bacteria</taxon>
        <taxon>Pseudomonadati</taxon>
        <taxon>Pseudomonadota</taxon>
        <taxon>Betaproteobacteria</taxon>
        <taxon>Burkholderiales</taxon>
        <taxon>Oxalobacteraceae</taxon>
        <taxon>Noviherbaspirillum</taxon>
    </lineage>
</organism>
<evidence type="ECO:0000256" key="9">
    <source>
        <dbReference type="ARBA" id="ARBA00023136"/>
    </source>
</evidence>
<evidence type="ECO:0000256" key="3">
    <source>
        <dbReference type="ARBA" id="ARBA00022448"/>
    </source>
</evidence>
<evidence type="ECO:0000313" key="13">
    <source>
        <dbReference type="EMBL" id="KIF80602.1"/>
    </source>
</evidence>
<dbReference type="GO" id="GO:0046930">
    <property type="term" value="C:pore complex"/>
    <property type="evidence" value="ECO:0007669"/>
    <property type="project" value="UniProtKB-KW"/>
</dbReference>
<dbReference type="PANTHER" id="PTHR34501:SF9">
    <property type="entry name" value="MAJOR OUTER MEMBRANE PROTEIN P.IA"/>
    <property type="match status" value="1"/>
</dbReference>
<dbReference type="PANTHER" id="PTHR34501">
    <property type="entry name" value="PROTEIN YDDL-RELATED"/>
    <property type="match status" value="1"/>
</dbReference>
<name>A0A0C1YJC3_9BURK</name>
<keyword evidence="5" id="KW-0812">Transmembrane</keyword>
<dbReference type="Pfam" id="PF13609">
    <property type="entry name" value="Porin_4"/>
    <property type="match status" value="1"/>
</dbReference>
<dbReference type="EMBL" id="JWJG01000028">
    <property type="protein sequence ID" value="KIF80602.1"/>
    <property type="molecule type" value="Genomic_DNA"/>
</dbReference>
<proteinExistence type="predicted"/>
<evidence type="ECO:0000256" key="7">
    <source>
        <dbReference type="ARBA" id="ARBA00023065"/>
    </source>
</evidence>
<feature type="signal peptide" evidence="11">
    <location>
        <begin position="1"/>
        <end position="20"/>
    </location>
</feature>
<evidence type="ECO:0000256" key="10">
    <source>
        <dbReference type="ARBA" id="ARBA00023237"/>
    </source>
</evidence>
<keyword evidence="4" id="KW-1134">Transmembrane beta strand</keyword>
<evidence type="ECO:0000256" key="4">
    <source>
        <dbReference type="ARBA" id="ARBA00022452"/>
    </source>
</evidence>
<comment type="subunit">
    <text evidence="2">Homotrimer.</text>
</comment>
<evidence type="ECO:0000256" key="6">
    <source>
        <dbReference type="ARBA" id="ARBA00022729"/>
    </source>
</evidence>
<comment type="subcellular location">
    <subcellularLocation>
        <location evidence="1">Cell outer membrane</location>
        <topology evidence="1">Multi-pass membrane protein</topology>
    </subcellularLocation>
</comment>
<keyword evidence="14" id="KW-1185">Reference proteome</keyword>
<keyword evidence="7" id="KW-0406">Ion transport</keyword>
<dbReference type="InterPro" id="IPR050298">
    <property type="entry name" value="Gram-neg_bact_OMP"/>
</dbReference>
<evidence type="ECO:0000256" key="5">
    <source>
        <dbReference type="ARBA" id="ARBA00022692"/>
    </source>
</evidence>
<comment type="caution">
    <text evidence="13">The sequence shown here is derived from an EMBL/GenBank/DDBJ whole genome shotgun (WGS) entry which is preliminary data.</text>
</comment>
<keyword evidence="3" id="KW-0813">Transport</keyword>
<dbReference type="Proteomes" id="UP000031572">
    <property type="component" value="Unassembled WGS sequence"/>
</dbReference>
<keyword evidence="10" id="KW-0998">Cell outer membrane</keyword>
<dbReference type="GO" id="GO:0006811">
    <property type="term" value="P:monoatomic ion transport"/>
    <property type="evidence" value="ECO:0007669"/>
    <property type="project" value="UniProtKB-KW"/>
</dbReference>
<dbReference type="RefSeq" id="WP_040039504.1">
    <property type="nucleotide sequence ID" value="NZ_JWJG01000028.1"/>
</dbReference>
<gene>
    <name evidence="13" type="ORF">TSA66_06895</name>
</gene>
<evidence type="ECO:0000259" key="12">
    <source>
        <dbReference type="Pfam" id="PF13609"/>
    </source>
</evidence>
<dbReference type="STRING" id="709839.TSA66_06895"/>
<dbReference type="SUPFAM" id="SSF56935">
    <property type="entry name" value="Porins"/>
    <property type="match status" value="1"/>
</dbReference>